<comment type="caution">
    <text evidence="1">The sequence shown here is derived from an EMBL/GenBank/DDBJ whole genome shotgun (WGS) entry which is preliminary data.</text>
</comment>
<proteinExistence type="predicted"/>
<sequence length="196" mass="21374">MKTVIADHAEIIGTVVGVVKKSPFIAGNEERHPVVIGSHARHVLDFGIISVTVAPGAIGFVVPGLAEIGVLVRTEERPVLARVPVGHFQIGLVRRKAELFAHHLDQRPDHPVALAGIGVFGRIITVVGVGIHDRINADLLEVAEAFGAAGVGPGRAQCRQQYCRQNRNDRNHNQKFDECKIRSFHCLSPVIWFRVS</sequence>
<dbReference type="EMBL" id="VSSQ01089382">
    <property type="protein sequence ID" value="MPN35654.1"/>
    <property type="molecule type" value="Genomic_DNA"/>
</dbReference>
<gene>
    <name evidence="1" type="ORF">SDC9_183152</name>
</gene>
<dbReference type="AlphaFoldDB" id="A0A645HHR7"/>
<protein>
    <submittedName>
        <fullName evidence="1">Uncharacterized protein</fullName>
    </submittedName>
</protein>
<name>A0A645HHR7_9ZZZZ</name>
<evidence type="ECO:0000313" key="1">
    <source>
        <dbReference type="EMBL" id="MPN35654.1"/>
    </source>
</evidence>
<accession>A0A645HHR7</accession>
<reference evidence="1" key="1">
    <citation type="submission" date="2019-08" db="EMBL/GenBank/DDBJ databases">
        <authorList>
            <person name="Kucharzyk K."/>
            <person name="Murdoch R.W."/>
            <person name="Higgins S."/>
            <person name="Loffler F."/>
        </authorList>
    </citation>
    <scope>NUCLEOTIDE SEQUENCE</scope>
</reference>
<organism evidence="1">
    <name type="scientific">bioreactor metagenome</name>
    <dbReference type="NCBI Taxonomy" id="1076179"/>
    <lineage>
        <taxon>unclassified sequences</taxon>
        <taxon>metagenomes</taxon>
        <taxon>ecological metagenomes</taxon>
    </lineage>
</organism>